<dbReference type="Proteomes" id="UP000001880">
    <property type="component" value="Chromosome"/>
</dbReference>
<dbReference type="EMBL" id="CP001804">
    <property type="protein sequence ID" value="ACY15263.1"/>
    <property type="molecule type" value="Genomic_DNA"/>
</dbReference>
<organism evidence="1 2">
    <name type="scientific">Haliangium ochraceum (strain DSM 14365 / JCM 11303 / SMP-2)</name>
    <dbReference type="NCBI Taxonomy" id="502025"/>
    <lineage>
        <taxon>Bacteria</taxon>
        <taxon>Pseudomonadati</taxon>
        <taxon>Myxococcota</taxon>
        <taxon>Polyangia</taxon>
        <taxon>Haliangiales</taxon>
        <taxon>Kofleriaceae</taxon>
        <taxon>Haliangium</taxon>
    </lineage>
</organism>
<dbReference type="KEGG" id="hoh:Hoch_2734"/>
<dbReference type="HOGENOM" id="CLU_1822644_0_0_7"/>
<protein>
    <submittedName>
        <fullName evidence="1">Uncharacterized protein</fullName>
    </submittedName>
</protein>
<gene>
    <name evidence="1" type="ordered locus">Hoch_2734</name>
</gene>
<dbReference type="STRING" id="502025.Hoch_2734"/>
<evidence type="ECO:0000313" key="2">
    <source>
        <dbReference type="Proteomes" id="UP000001880"/>
    </source>
</evidence>
<name>D0LN86_HALO1</name>
<sequence length="147" mass="16139">MSRAGRATRLTEALRQVTASAGHGRPWVELEAAIDELMRDPEADAWYRAECAVARLTLADYLARPRHEREQIYAEALPLLEQTSLPYLASGTLALVGEDRGLAERYLPPLIKRLDGAVADADDRGELAEAHRLTIAALTRHRGAISG</sequence>
<keyword evidence="2" id="KW-1185">Reference proteome</keyword>
<evidence type="ECO:0000313" key="1">
    <source>
        <dbReference type="EMBL" id="ACY15263.1"/>
    </source>
</evidence>
<reference evidence="1 2" key="1">
    <citation type="journal article" date="2010" name="Stand. Genomic Sci.">
        <title>Complete genome sequence of Haliangium ochraceum type strain (SMP-2).</title>
        <authorList>
            <consortium name="US DOE Joint Genome Institute (JGI-PGF)"/>
            <person name="Ivanova N."/>
            <person name="Daum C."/>
            <person name="Lang E."/>
            <person name="Abt B."/>
            <person name="Kopitz M."/>
            <person name="Saunders E."/>
            <person name="Lapidus A."/>
            <person name="Lucas S."/>
            <person name="Glavina Del Rio T."/>
            <person name="Nolan M."/>
            <person name="Tice H."/>
            <person name="Copeland A."/>
            <person name="Cheng J.F."/>
            <person name="Chen F."/>
            <person name="Bruce D."/>
            <person name="Goodwin L."/>
            <person name="Pitluck S."/>
            <person name="Mavromatis K."/>
            <person name="Pati A."/>
            <person name="Mikhailova N."/>
            <person name="Chen A."/>
            <person name="Palaniappan K."/>
            <person name="Land M."/>
            <person name="Hauser L."/>
            <person name="Chang Y.J."/>
            <person name="Jeffries C.D."/>
            <person name="Detter J.C."/>
            <person name="Brettin T."/>
            <person name="Rohde M."/>
            <person name="Goker M."/>
            <person name="Bristow J."/>
            <person name="Markowitz V."/>
            <person name="Eisen J.A."/>
            <person name="Hugenholtz P."/>
            <person name="Kyrpides N.C."/>
            <person name="Klenk H.P."/>
        </authorList>
    </citation>
    <scope>NUCLEOTIDE SEQUENCE [LARGE SCALE GENOMIC DNA]</scope>
    <source>
        <strain evidence="2">DSM 14365 / CIP 107738 / JCM 11303 / AJ 13395 / SMP-2</strain>
    </source>
</reference>
<proteinExistence type="predicted"/>
<dbReference type="AlphaFoldDB" id="D0LN86"/>
<accession>D0LN86</accession>